<keyword evidence="3" id="KW-1185">Reference proteome</keyword>
<feature type="transmembrane region" description="Helical" evidence="1">
    <location>
        <begin position="70"/>
        <end position="99"/>
    </location>
</feature>
<accession>A0A916WCU9</accession>
<comment type="caution">
    <text evidence="2">The sequence shown here is derived from an EMBL/GenBank/DDBJ whole genome shotgun (WGS) entry which is preliminary data.</text>
</comment>
<reference evidence="2" key="2">
    <citation type="submission" date="2020-09" db="EMBL/GenBank/DDBJ databases">
        <authorList>
            <person name="Sun Q."/>
            <person name="Zhou Y."/>
        </authorList>
    </citation>
    <scope>NUCLEOTIDE SEQUENCE</scope>
    <source>
        <strain evidence="2">CGMCC 1.15322</strain>
    </source>
</reference>
<dbReference type="GO" id="GO:0005886">
    <property type="term" value="C:plasma membrane"/>
    <property type="evidence" value="ECO:0007669"/>
    <property type="project" value="TreeGrafter"/>
</dbReference>
<keyword evidence="1" id="KW-1133">Transmembrane helix</keyword>
<feature type="transmembrane region" description="Helical" evidence="1">
    <location>
        <begin position="175"/>
        <end position="197"/>
    </location>
</feature>
<proteinExistence type="predicted"/>
<dbReference type="Pfam" id="PF05661">
    <property type="entry name" value="DUF808"/>
    <property type="match status" value="1"/>
</dbReference>
<feature type="transmembrane region" description="Helical" evidence="1">
    <location>
        <begin position="209"/>
        <end position="226"/>
    </location>
</feature>
<protein>
    <recommendedName>
        <fullName evidence="4">DUF808 domain-containing protein</fullName>
    </recommendedName>
</protein>
<keyword evidence="1" id="KW-0812">Transmembrane</keyword>
<keyword evidence="1" id="KW-0472">Membrane</keyword>
<feature type="transmembrane region" description="Helical" evidence="1">
    <location>
        <begin position="232"/>
        <end position="249"/>
    </location>
</feature>
<dbReference type="Proteomes" id="UP000620596">
    <property type="component" value="Unassembled WGS sequence"/>
</dbReference>
<dbReference type="InterPro" id="IPR008526">
    <property type="entry name" value="YedI"/>
</dbReference>
<evidence type="ECO:0008006" key="4">
    <source>
        <dbReference type="Google" id="ProtNLM"/>
    </source>
</evidence>
<evidence type="ECO:0000313" key="3">
    <source>
        <dbReference type="Proteomes" id="UP000620596"/>
    </source>
</evidence>
<dbReference type="PANTHER" id="PTHR30503">
    <property type="entry name" value="INNER MEMBRANE PROTEIN YEDI"/>
    <property type="match status" value="1"/>
</dbReference>
<dbReference type="PIRSF" id="PIRSF016660">
    <property type="entry name" value="YedI"/>
    <property type="match status" value="1"/>
</dbReference>
<sequence length="306" mass="31101">MASSLFALLDDIATVLDDVALLTKVAAKKSAGVLGDDLALNAQQVAGVKAERELPVVWAVAKGSFLNKAILVPAALAISAFAPWSVTPLLMVGGAFLCYEGFEKLAHKFLHSKAEDAAHEKKLLEALADPTVDLVAAEKDKIKGAVRTDFILSAEIIAITLGTVQDSAFLTQISVLSGIAILMTVGVYGLVAGIVKLDDGGLHLSKKTGALRALGVGILATAPWLMKGLSVAGTAAMFLVGGGILTHGIPALDHAIEALSAAAGTVLGAITLLLADAVVGIAAGALVLAAVTLVKRLLPKRSAPAA</sequence>
<dbReference type="PANTHER" id="PTHR30503:SF3">
    <property type="entry name" value="INNER MEMBRANE PROTEIN YEDI"/>
    <property type="match status" value="1"/>
</dbReference>
<gene>
    <name evidence="2" type="ORF">GCM10011496_03840</name>
</gene>
<feature type="transmembrane region" description="Helical" evidence="1">
    <location>
        <begin position="281"/>
        <end position="298"/>
    </location>
</feature>
<evidence type="ECO:0000313" key="2">
    <source>
        <dbReference type="EMBL" id="GGA86471.1"/>
    </source>
</evidence>
<dbReference type="AlphaFoldDB" id="A0A916WCU9"/>
<reference evidence="2" key="1">
    <citation type="journal article" date="2014" name="Int. J. Syst. Evol. Microbiol.">
        <title>Complete genome sequence of Corynebacterium casei LMG S-19264T (=DSM 44701T), isolated from a smear-ripened cheese.</title>
        <authorList>
            <consortium name="US DOE Joint Genome Institute (JGI-PGF)"/>
            <person name="Walter F."/>
            <person name="Albersmeier A."/>
            <person name="Kalinowski J."/>
            <person name="Ruckert C."/>
        </authorList>
    </citation>
    <scope>NUCLEOTIDE SEQUENCE</scope>
    <source>
        <strain evidence="2">CGMCC 1.15322</strain>
    </source>
</reference>
<name>A0A916WCU9_9BURK</name>
<organism evidence="2 3">
    <name type="scientific">Polaromonas eurypsychrophila</name>
    <dbReference type="NCBI Taxonomy" id="1614635"/>
    <lineage>
        <taxon>Bacteria</taxon>
        <taxon>Pseudomonadati</taxon>
        <taxon>Pseudomonadota</taxon>
        <taxon>Betaproteobacteria</taxon>
        <taxon>Burkholderiales</taxon>
        <taxon>Comamonadaceae</taxon>
        <taxon>Polaromonas</taxon>
    </lineage>
</organism>
<evidence type="ECO:0000256" key="1">
    <source>
        <dbReference type="SAM" id="Phobius"/>
    </source>
</evidence>
<dbReference type="RefSeq" id="WP_188706011.1">
    <property type="nucleotide sequence ID" value="NZ_BMIG01000001.1"/>
</dbReference>
<dbReference type="EMBL" id="BMIG01000001">
    <property type="protein sequence ID" value="GGA86471.1"/>
    <property type="molecule type" value="Genomic_DNA"/>
</dbReference>